<sequence>MARATHHLFLTICTVLLVSPSWLLVLFTGLRGVSYGLKCSGTNLYQEKRHYRMVLSSLCFRIGRFAEETSREKRIVKSRPDASKLNYRLRFSQSLAEIVCSPDTMLRSSATNIRFYSLHIDSPNE</sequence>
<gene>
    <name evidence="1" type="ORF">BDY19DRAFT_750892</name>
</gene>
<name>A0ACB8U756_9APHY</name>
<dbReference type="Proteomes" id="UP001055072">
    <property type="component" value="Unassembled WGS sequence"/>
</dbReference>
<protein>
    <submittedName>
        <fullName evidence="1">Uncharacterized protein</fullName>
    </submittedName>
</protein>
<reference evidence="1" key="1">
    <citation type="journal article" date="2021" name="Environ. Microbiol.">
        <title>Gene family expansions and transcriptome signatures uncover fungal adaptations to wood decay.</title>
        <authorList>
            <person name="Hage H."/>
            <person name="Miyauchi S."/>
            <person name="Viragh M."/>
            <person name="Drula E."/>
            <person name="Min B."/>
            <person name="Chaduli D."/>
            <person name="Navarro D."/>
            <person name="Favel A."/>
            <person name="Norest M."/>
            <person name="Lesage-Meessen L."/>
            <person name="Balint B."/>
            <person name="Merenyi Z."/>
            <person name="de Eugenio L."/>
            <person name="Morin E."/>
            <person name="Martinez A.T."/>
            <person name="Baldrian P."/>
            <person name="Stursova M."/>
            <person name="Martinez M.J."/>
            <person name="Novotny C."/>
            <person name="Magnuson J.K."/>
            <person name="Spatafora J.W."/>
            <person name="Maurice S."/>
            <person name="Pangilinan J."/>
            <person name="Andreopoulos W."/>
            <person name="LaButti K."/>
            <person name="Hundley H."/>
            <person name="Na H."/>
            <person name="Kuo A."/>
            <person name="Barry K."/>
            <person name="Lipzen A."/>
            <person name="Henrissat B."/>
            <person name="Riley R."/>
            <person name="Ahrendt S."/>
            <person name="Nagy L.G."/>
            <person name="Grigoriev I.V."/>
            <person name="Martin F."/>
            <person name="Rosso M.N."/>
        </authorList>
    </citation>
    <scope>NUCLEOTIDE SEQUENCE</scope>
    <source>
        <strain evidence="1">CBS 384.51</strain>
    </source>
</reference>
<evidence type="ECO:0000313" key="2">
    <source>
        <dbReference type="Proteomes" id="UP001055072"/>
    </source>
</evidence>
<keyword evidence="2" id="KW-1185">Reference proteome</keyword>
<organism evidence="1 2">
    <name type="scientific">Irpex rosettiformis</name>
    <dbReference type="NCBI Taxonomy" id="378272"/>
    <lineage>
        <taxon>Eukaryota</taxon>
        <taxon>Fungi</taxon>
        <taxon>Dikarya</taxon>
        <taxon>Basidiomycota</taxon>
        <taxon>Agaricomycotina</taxon>
        <taxon>Agaricomycetes</taxon>
        <taxon>Polyporales</taxon>
        <taxon>Irpicaceae</taxon>
        <taxon>Irpex</taxon>
    </lineage>
</organism>
<dbReference type="EMBL" id="MU274908">
    <property type="protein sequence ID" value="KAI0090105.1"/>
    <property type="molecule type" value="Genomic_DNA"/>
</dbReference>
<accession>A0ACB8U756</accession>
<comment type="caution">
    <text evidence="1">The sequence shown here is derived from an EMBL/GenBank/DDBJ whole genome shotgun (WGS) entry which is preliminary data.</text>
</comment>
<proteinExistence type="predicted"/>
<evidence type="ECO:0000313" key="1">
    <source>
        <dbReference type="EMBL" id="KAI0090105.1"/>
    </source>
</evidence>